<reference evidence="5 6" key="1">
    <citation type="submission" date="2020-03" db="EMBL/GenBank/DDBJ databases">
        <title>Draft Genome Sequence of Cudoniella acicularis.</title>
        <authorList>
            <person name="Buettner E."/>
            <person name="Kellner H."/>
        </authorList>
    </citation>
    <scope>NUCLEOTIDE SEQUENCE [LARGE SCALE GENOMIC DNA]</scope>
    <source>
        <strain evidence="5 6">DSM 108380</strain>
    </source>
</reference>
<sequence>MNPVSRASQESLRDHPLQDAKEGLLSGFPDSDEAPKCRACESRQKFQLKVVLPGLISLVFFILLLSLGLATSKSENCFPFWSETEFVTVKKELPAKSKTVHFTAGLRYNNQQELYRPVYPDKPQYVGEPSQELDDAWEDLVGAVNIFVTPNEQPSLGGGLYFQPESRLYMAQYAIPPKLIRSDMTLSPIIWSKEKGRIIPDFEVDHTCRDYDALKEWANARDSANPNRYPQNAERLHAEGN</sequence>
<dbReference type="InterPro" id="IPR021765">
    <property type="entry name" value="UstYa-like"/>
</dbReference>
<keyword evidence="4" id="KW-0472">Membrane</keyword>
<dbReference type="EMBL" id="JAAMPI010002093">
    <property type="protein sequence ID" value="KAF4618421.1"/>
    <property type="molecule type" value="Genomic_DNA"/>
</dbReference>
<proteinExistence type="inferred from homology"/>
<feature type="transmembrane region" description="Helical" evidence="4">
    <location>
        <begin position="50"/>
        <end position="70"/>
    </location>
</feature>
<evidence type="ECO:0000256" key="3">
    <source>
        <dbReference type="SAM" id="MobiDB-lite"/>
    </source>
</evidence>
<dbReference type="AlphaFoldDB" id="A0A8H4QWD1"/>
<evidence type="ECO:0000256" key="4">
    <source>
        <dbReference type="SAM" id="Phobius"/>
    </source>
</evidence>
<organism evidence="5 6">
    <name type="scientific">Cudoniella acicularis</name>
    <dbReference type="NCBI Taxonomy" id="354080"/>
    <lineage>
        <taxon>Eukaryota</taxon>
        <taxon>Fungi</taxon>
        <taxon>Dikarya</taxon>
        <taxon>Ascomycota</taxon>
        <taxon>Pezizomycotina</taxon>
        <taxon>Leotiomycetes</taxon>
        <taxon>Helotiales</taxon>
        <taxon>Tricladiaceae</taxon>
        <taxon>Cudoniella</taxon>
    </lineage>
</organism>
<keyword evidence="6" id="KW-1185">Reference proteome</keyword>
<comment type="caution">
    <text evidence="5">The sequence shown here is derived from an EMBL/GenBank/DDBJ whole genome shotgun (WGS) entry which is preliminary data.</text>
</comment>
<evidence type="ECO:0000313" key="5">
    <source>
        <dbReference type="EMBL" id="KAF4618421.1"/>
    </source>
</evidence>
<evidence type="ECO:0000313" key="6">
    <source>
        <dbReference type="Proteomes" id="UP000566819"/>
    </source>
</evidence>
<keyword evidence="4" id="KW-0812">Transmembrane</keyword>
<dbReference type="OrthoDB" id="3687641at2759"/>
<keyword evidence="4" id="KW-1133">Transmembrane helix</keyword>
<dbReference type="PANTHER" id="PTHR33365">
    <property type="entry name" value="YALI0B05434P"/>
    <property type="match status" value="1"/>
</dbReference>
<dbReference type="GO" id="GO:0043386">
    <property type="term" value="P:mycotoxin biosynthetic process"/>
    <property type="evidence" value="ECO:0007669"/>
    <property type="project" value="InterPro"/>
</dbReference>
<evidence type="ECO:0000256" key="1">
    <source>
        <dbReference type="ARBA" id="ARBA00004685"/>
    </source>
</evidence>
<dbReference type="Proteomes" id="UP000566819">
    <property type="component" value="Unassembled WGS sequence"/>
</dbReference>
<comment type="pathway">
    <text evidence="1">Mycotoxin biosynthesis.</text>
</comment>
<comment type="similarity">
    <text evidence="2">Belongs to the ustYa family.</text>
</comment>
<feature type="region of interest" description="Disordered" evidence="3">
    <location>
        <begin position="222"/>
        <end position="241"/>
    </location>
</feature>
<evidence type="ECO:0000256" key="2">
    <source>
        <dbReference type="ARBA" id="ARBA00035112"/>
    </source>
</evidence>
<accession>A0A8H4QWD1</accession>
<name>A0A8H4QWD1_9HELO</name>
<protein>
    <submittedName>
        <fullName evidence="5">Uncharacterized protein</fullName>
    </submittedName>
</protein>
<gene>
    <name evidence="5" type="ORF">G7Y89_g14879</name>
</gene>
<dbReference type="Pfam" id="PF11807">
    <property type="entry name" value="UstYa"/>
    <property type="match status" value="2"/>
</dbReference>
<dbReference type="PANTHER" id="PTHR33365:SF4">
    <property type="entry name" value="CYCLOCHLOROTINE BIOSYNTHESIS PROTEIN O"/>
    <property type="match status" value="1"/>
</dbReference>